<dbReference type="AlphaFoldDB" id="A0A841GYT1"/>
<keyword evidence="1" id="KW-0472">Membrane</keyword>
<protein>
    <submittedName>
        <fullName evidence="2">Uncharacterized protein</fullName>
    </submittedName>
</protein>
<proteinExistence type="predicted"/>
<organism evidence="2 3">
    <name type="scientific">Longimicrobium terrae</name>
    <dbReference type="NCBI Taxonomy" id="1639882"/>
    <lineage>
        <taxon>Bacteria</taxon>
        <taxon>Pseudomonadati</taxon>
        <taxon>Gemmatimonadota</taxon>
        <taxon>Longimicrobiia</taxon>
        <taxon>Longimicrobiales</taxon>
        <taxon>Longimicrobiaceae</taxon>
        <taxon>Longimicrobium</taxon>
    </lineage>
</organism>
<keyword evidence="3" id="KW-1185">Reference proteome</keyword>
<keyword evidence="1" id="KW-0812">Transmembrane</keyword>
<reference evidence="2 3" key="1">
    <citation type="submission" date="2020-08" db="EMBL/GenBank/DDBJ databases">
        <title>Genomic Encyclopedia of Type Strains, Phase IV (KMG-IV): sequencing the most valuable type-strain genomes for metagenomic binning, comparative biology and taxonomic classification.</title>
        <authorList>
            <person name="Goeker M."/>
        </authorList>
    </citation>
    <scope>NUCLEOTIDE SEQUENCE [LARGE SCALE GENOMIC DNA]</scope>
    <source>
        <strain evidence="2 3">DSM 29007</strain>
    </source>
</reference>
<name>A0A841GYT1_9BACT</name>
<comment type="caution">
    <text evidence="2">The sequence shown here is derived from an EMBL/GenBank/DDBJ whole genome shotgun (WGS) entry which is preliminary data.</text>
</comment>
<gene>
    <name evidence="2" type="ORF">HNQ61_002516</name>
</gene>
<feature type="transmembrane region" description="Helical" evidence="1">
    <location>
        <begin position="14"/>
        <end position="36"/>
    </location>
</feature>
<dbReference type="EMBL" id="JACHIA010000006">
    <property type="protein sequence ID" value="MBB6070894.1"/>
    <property type="molecule type" value="Genomic_DNA"/>
</dbReference>
<keyword evidence="1" id="KW-1133">Transmembrane helix</keyword>
<accession>A0A841GYT1</accession>
<dbReference type="Proteomes" id="UP000582837">
    <property type="component" value="Unassembled WGS sequence"/>
</dbReference>
<evidence type="ECO:0000256" key="1">
    <source>
        <dbReference type="SAM" id="Phobius"/>
    </source>
</evidence>
<sequence length="37" mass="4130">MNKWLERVIGWDTFLEVVIILVGIIIGVGMVIARAFG</sequence>
<evidence type="ECO:0000313" key="2">
    <source>
        <dbReference type="EMBL" id="MBB6070894.1"/>
    </source>
</evidence>
<evidence type="ECO:0000313" key="3">
    <source>
        <dbReference type="Proteomes" id="UP000582837"/>
    </source>
</evidence>